<keyword evidence="10" id="KW-1185">Reference proteome</keyword>
<dbReference type="InterPro" id="IPR036909">
    <property type="entry name" value="Cyt_c-like_dom_sf"/>
</dbReference>
<feature type="signal peptide" evidence="7">
    <location>
        <begin position="1"/>
        <end position="18"/>
    </location>
</feature>
<dbReference type="KEGG" id="hcz:G9Q37_18055"/>
<dbReference type="Pfam" id="PF00034">
    <property type="entry name" value="Cytochrom_C"/>
    <property type="match status" value="1"/>
</dbReference>
<feature type="chain" id="PRO_5026051912" evidence="7">
    <location>
        <begin position="19"/>
        <end position="100"/>
    </location>
</feature>
<evidence type="ECO:0000256" key="1">
    <source>
        <dbReference type="ARBA" id="ARBA00022448"/>
    </source>
</evidence>
<gene>
    <name evidence="9" type="ORF">G9Q37_18055</name>
</gene>
<keyword evidence="7" id="KW-0732">Signal</keyword>
<organism evidence="9 10">
    <name type="scientific">Hydrogenophaga crocea</name>
    <dbReference type="NCBI Taxonomy" id="2716225"/>
    <lineage>
        <taxon>Bacteria</taxon>
        <taxon>Pseudomonadati</taxon>
        <taxon>Pseudomonadota</taxon>
        <taxon>Betaproteobacteria</taxon>
        <taxon>Burkholderiales</taxon>
        <taxon>Comamonadaceae</taxon>
        <taxon>Hydrogenophaga</taxon>
    </lineage>
</organism>
<dbReference type="RefSeq" id="WP_166229406.1">
    <property type="nucleotide sequence ID" value="NZ_CP049989.1"/>
</dbReference>
<dbReference type="PROSITE" id="PS51007">
    <property type="entry name" value="CYTC"/>
    <property type="match status" value="1"/>
</dbReference>
<dbReference type="AlphaFoldDB" id="A0A6G8ILM4"/>
<reference evidence="9 10" key="1">
    <citation type="submission" date="2020-03" db="EMBL/GenBank/DDBJ databases">
        <title>Hydrogenophaga sp. nov. isolated from cyanobacterial mat.</title>
        <authorList>
            <person name="Thorat V."/>
            <person name="Kirdat K."/>
            <person name="Tiwarekar B."/>
            <person name="Costa E.D."/>
            <person name="Yadav A."/>
        </authorList>
    </citation>
    <scope>NUCLEOTIDE SEQUENCE [LARGE SCALE GENOMIC DNA]</scope>
    <source>
        <strain evidence="9 10">BA0156</strain>
    </source>
</reference>
<evidence type="ECO:0000313" key="10">
    <source>
        <dbReference type="Proteomes" id="UP000503162"/>
    </source>
</evidence>
<dbReference type="InterPro" id="IPR009056">
    <property type="entry name" value="Cyt_c-like_dom"/>
</dbReference>
<dbReference type="InterPro" id="IPR050597">
    <property type="entry name" value="Cytochrome_c_Oxidase_Subunit"/>
</dbReference>
<dbReference type="PANTHER" id="PTHR33751">
    <property type="entry name" value="CBB3-TYPE CYTOCHROME C OXIDASE SUBUNIT FIXP"/>
    <property type="match status" value="1"/>
</dbReference>
<evidence type="ECO:0000256" key="7">
    <source>
        <dbReference type="SAM" id="SignalP"/>
    </source>
</evidence>
<dbReference type="EMBL" id="CP049989">
    <property type="protein sequence ID" value="QIM53926.1"/>
    <property type="molecule type" value="Genomic_DNA"/>
</dbReference>
<dbReference type="SUPFAM" id="SSF46626">
    <property type="entry name" value="Cytochrome c"/>
    <property type="match status" value="1"/>
</dbReference>
<protein>
    <submittedName>
        <fullName evidence="9">Class I cytochrome c</fullName>
    </submittedName>
</protein>
<keyword evidence="1" id="KW-0813">Transport</keyword>
<dbReference type="GO" id="GO:0020037">
    <property type="term" value="F:heme binding"/>
    <property type="evidence" value="ECO:0007669"/>
    <property type="project" value="InterPro"/>
</dbReference>
<dbReference type="GO" id="GO:0046872">
    <property type="term" value="F:metal ion binding"/>
    <property type="evidence" value="ECO:0007669"/>
    <property type="project" value="UniProtKB-KW"/>
</dbReference>
<dbReference type="Gene3D" id="1.10.760.10">
    <property type="entry name" value="Cytochrome c-like domain"/>
    <property type="match status" value="1"/>
</dbReference>
<dbReference type="GO" id="GO:0009055">
    <property type="term" value="F:electron transfer activity"/>
    <property type="evidence" value="ECO:0007669"/>
    <property type="project" value="InterPro"/>
</dbReference>
<name>A0A6G8ILM4_9BURK</name>
<proteinExistence type="predicted"/>
<keyword evidence="4" id="KW-0249">Electron transport</keyword>
<evidence type="ECO:0000256" key="4">
    <source>
        <dbReference type="ARBA" id="ARBA00022982"/>
    </source>
</evidence>
<evidence type="ECO:0000259" key="8">
    <source>
        <dbReference type="PROSITE" id="PS51007"/>
    </source>
</evidence>
<dbReference type="PANTHER" id="PTHR33751:SF9">
    <property type="entry name" value="CYTOCHROME C4"/>
    <property type="match status" value="1"/>
</dbReference>
<keyword evidence="2 6" id="KW-0349">Heme</keyword>
<dbReference type="Proteomes" id="UP000503162">
    <property type="component" value="Chromosome"/>
</dbReference>
<keyword evidence="3 6" id="KW-0479">Metal-binding</keyword>
<evidence type="ECO:0000256" key="6">
    <source>
        <dbReference type="PROSITE-ProRule" id="PRU00433"/>
    </source>
</evidence>
<keyword evidence="5 6" id="KW-0408">Iron</keyword>
<evidence type="ECO:0000256" key="2">
    <source>
        <dbReference type="ARBA" id="ARBA00022617"/>
    </source>
</evidence>
<evidence type="ECO:0000313" key="9">
    <source>
        <dbReference type="EMBL" id="QIM53926.1"/>
    </source>
</evidence>
<evidence type="ECO:0000256" key="5">
    <source>
        <dbReference type="ARBA" id="ARBA00023004"/>
    </source>
</evidence>
<evidence type="ECO:0000256" key="3">
    <source>
        <dbReference type="ARBA" id="ARBA00022723"/>
    </source>
</evidence>
<accession>A0A6G8ILM4</accession>
<sequence>MNRPLALAALALCGAAHAQPATPDLQARAWAASCAACHGTDGRSSGAIPSINGQDKQVLLTKLLAYKRDQLPATVMHQHAKGYSDAQLERLAAHFARLPR</sequence>
<feature type="domain" description="Cytochrome c" evidence="8">
    <location>
        <begin position="9"/>
        <end position="99"/>
    </location>
</feature>